<evidence type="ECO:0000313" key="7">
    <source>
        <dbReference type="EMBL" id="ESK94555.1"/>
    </source>
</evidence>
<evidence type="ECO:0000256" key="2">
    <source>
        <dbReference type="ARBA" id="ARBA00022692"/>
    </source>
</evidence>
<dbReference type="Pfam" id="PF04144">
    <property type="entry name" value="SCAMP"/>
    <property type="match status" value="1"/>
</dbReference>
<proteinExistence type="predicted"/>
<evidence type="ECO:0000256" key="3">
    <source>
        <dbReference type="ARBA" id="ARBA00022989"/>
    </source>
</evidence>
<feature type="transmembrane region" description="Helical" evidence="6">
    <location>
        <begin position="195"/>
        <end position="212"/>
    </location>
</feature>
<keyword evidence="2 6" id="KW-0812">Transmembrane</keyword>
<protein>
    <submittedName>
        <fullName evidence="7">Secretory carrier membrane protein 2</fullName>
    </submittedName>
</protein>
<dbReference type="PANTHER" id="PTHR10687:SF90">
    <property type="entry name" value="SECRETORY CARRIER MEMBRANE PROTEIN"/>
    <property type="match status" value="1"/>
</dbReference>
<evidence type="ECO:0000313" key="8">
    <source>
        <dbReference type="Proteomes" id="UP000017559"/>
    </source>
</evidence>
<evidence type="ECO:0000256" key="1">
    <source>
        <dbReference type="ARBA" id="ARBA00004141"/>
    </source>
</evidence>
<reference evidence="7 8" key="1">
    <citation type="journal article" date="2014" name="BMC Genomics">
        <title>Genome and secretome analysis of the hemibiotrophic fungal pathogen, Moniliophthora roreri, which causes frosty pod rot disease of cacao: mechanisms of the biotrophic and necrotrophic phases.</title>
        <authorList>
            <person name="Meinhardt L.W."/>
            <person name="Costa G.G.L."/>
            <person name="Thomazella D.P.T."/>
            <person name="Teixeira P.J.P.L."/>
            <person name="Carazzolle M.F."/>
            <person name="Schuster S.C."/>
            <person name="Carlson J.E."/>
            <person name="Guiltinan M.J."/>
            <person name="Mieczkowski P."/>
            <person name="Farmer A."/>
            <person name="Ramaraj T."/>
            <person name="Crozier J."/>
            <person name="Davis R.E."/>
            <person name="Shao J."/>
            <person name="Melnick R.L."/>
            <person name="Pereira G.A.G."/>
            <person name="Bailey B.A."/>
        </authorList>
    </citation>
    <scope>NUCLEOTIDE SEQUENCE [LARGE SCALE GENOMIC DNA]</scope>
    <source>
        <strain evidence="7 8">MCA 2997</strain>
    </source>
</reference>
<feature type="transmembrane region" description="Helical" evidence="6">
    <location>
        <begin position="125"/>
        <end position="141"/>
    </location>
</feature>
<dbReference type="KEGG" id="mrr:Moror_8022"/>
<dbReference type="GO" id="GO:0015031">
    <property type="term" value="P:protein transport"/>
    <property type="evidence" value="ECO:0007669"/>
    <property type="project" value="InterPro"/>
</dbReference>
<keyword evidence="8" id="KW-1185">Reference proteome</keyword>
<feature type="compositionally biased region" description="Polar residues" evidence="5">
    <location>
        <begin position="1"/>
        <end position="15"/>
    </location>
</feature>
<comment type="subcellular location">
    <subcellularLocation>
        <location evidence="1">Membrane</location>
        <topology evidence="1">Multi-pass membrane protein</topology>
    </subcellularLocation>
</comment>
<evidence type="ECO:0000256" key="5">
    <source>
        <dbReference type="SAM" id="MobiDB-lite"/>
    </source>
</evidence>
<dbReference type="HOGENOM" id="CLU_066546_2_0_1"/>
<dbReference type="AlphaFoldDB" id="V2XPT7"/>
<dbReference type="EMBL" id="AWSO01000130">
    <property type="protein sequence ID" value="ESK94555.1"/>
    <property type="molecule type" value="Genomic_DNA"/>
</dbReference>
<keyword evidence="3 6" id="KW-1133">Transmembrane helix</keyword>
<feature type="transmembrane region" description="Helical" evidence="6">
    <location>
        <begin position="92"/>
        <end position="113"/>
    </location>
</feature>
<evidence type="ECO:0000256" key="4">
    <source>
        <dbReference type="ARBA" id="ARBA00023136"/>
    </source>
</evidence>
<name>V2XPT7_MONRO</name>
<dbReference type="OrthoDB" id="242866at2759"/>
<dbReference type="PANTHER" id="PTHR10687">
    <property type="entry name" value="SECRETORY CARRIER-ASSOCIATED MEMBRANE PROTEIN SCAMP"/>
    <property type="match status" value="1"/>
</dbReference>
<evidence type="ECO:0000256" key="6">
    <source>
        <dbReference type="SAM" id="Phobius"/>
    </source>
</evidence>
<keyword evidence="4 6" id="KW-0472">Membrane</keyword>
<dbReference type="GO" id="GO:0055038">
    <property type="term" value="C:recycling endosome membrane"/>
    <property type="evidence" value="ECO:0007669"/>
    <property type="project" value="TreeGrafter"/>
</dbReference>
<feature type="compositionally biased region" description="Basic and acidic residues" evidence="5">
    <location>
        <begin position="24"/>
        <end position="34"/>
    </location>
</feature>
<dbReference type="InterPro" id="IPR007273">
    <property type="entry name" value="SCAMP"/>
</dbReference>
<organism evidence="7 8">
    <name type="scientific">Moniliophthora roreri (strain MCA 2997)</name>
    <name type="common">Cocoa frosty pod rot fungus</name>
    <name type="synonym">Crinipellis roreri</name>
    <dbReference type="NCBI Taxonomy" id="1381753"/>
    <lineage>
        <taxon>Eukaryota</taxon>
        <taxon>Fungi</taxon>
        <taxon>Dikarya</taxon>
        <taxon>Basidiomycota</taxon>
        <taxon>Agaricomycotina</taxon>
        <taxon>Agaricomycetes</taxon>
        <taxon>Agaricomycetidae</taxon>
        <taxon>Agaricales</taxon>
        <taxon>Marasmiineae</taxon>
        <taxon>Marasmiaceae</taxon>
        <taxon>Moniliophthora</taxon>
    </lineage>
</organism>
<accession>V2XPT7</accession>
<sequence>MSDYNQNPFASSHSLDANPFEDPQDQHDAKMQEIRAREEALQRRETELRQREEHVRNHGRKNWPPFFPLIYHDIPEEIPEASRPLITRLYQLWLVLLGTLVINMIACIFILISGSSDGGRDVGSSIGYLFVISITSFLLWYRPIYNGYMKEQALYYYLYFFFCGFHLLFSVYMIIGIPSTGSAGLIQTVQMFVGHHWAAAVLGLVASIGWLLQGLGNAFYYRQIYAHHTAAGHTMEKAKTELATHGAKAYFTRG</sequence>
<feature type="transmembrane region" description="Helical" evidence="6">
    <location>
        <begin position="153"/>
        <end position="175"/>
    </location>
</feature>
<dbReference type="GO" id="GO:0032588">
    <property type="term" value="C:trans-Golgi network membrane"/>
    <property type="evidence" value="ECO:0007669"/>
    <property type="project" value="TreeGrafter"/>
</dbReference>
<dbReference type="Proteomes" id="UP000017559">
    <property type="component" value="Unassembled WGS sequence"/>
</dbReference>
<gene>
    <name evidence="7" type="ORF">Moror_8022</name>
</gene>
<comment type="caution">
    <text evidence="7">The sequence shown here is derived from an EMBL/GenBank/DDBJ whole genome shotgun (WGS) entry which is preliminary data.</text>
</comment>
<feature type="region of interest" description="Disordered" evidence="5">
    <location>
        <begin position="1"/>
        <end position="34"/>
    </location>
</feature>